<dbReference type="Proteomes" id="UP000092730">
    <property type="component" value="Chromosome 7"/>
</dbReference>
<name>A0A1B9FW38_9TREE</name>
<reference evidence="1" key="1">
    <citation type="submission" date="2013-07" db="EMBL/GenBank/DDBJ databases">
        <title>The Genome Sequence of Cryptococcus bestiolae CBS10118.</title>
        <authorList>
            <consortium name="The Broad Institute Genome Sequencing Platform"/>
            <person name="Cuomo C."/>
            <person name="Litvintseva A."/>
            <person name="Chen Y."/>
            <person name="Heitman J."/>
            <person name="Sun S."/>
            <person name="Springer D."/>
            <person name="Dromer F."/>
            <person name="Young S.K."/>
            <person name="Zeng Q."/>
            <person name="Gargeya S."/>
            <person name="Fitzgerald M."/>
            <person name="Abouelleil A."/>
            <person name="Alvarado L."/>
            <person name="Berlin A.M."/>
            <person name="Chapman S.B."/>
            <person name="Dewar J."/>
            <person name="Goldberg J."/>
            <person name="Griggs A."/>
            <person name="Gujja S."/>
            <person name="Hansen M."/>
            <person name="Howarth C."/>
            <person name="Imamovic A."/>
            <person name="Larimer J."/>
            <person name="McCowan C."/>
            <person name="Murphy C."/>
            <person name="Pearson M."/>
            <person name="Priest M."/>
            <person name="Roberts A."/>
            <person name="Saif S."/>
            <person name="Shea T."/>
            <person name="Sykes S."/>
            <person name="Wortman J."/>
            <person name="Nusbaum C."/>
            <person name="Birren B."/>
        </authorList>
    </citation>
    <scope>NUCLEOTIDE SEQUENCE [LARGE SCALE GENOMIC DNA]</scope>
    <source>
        <strain evidence="1">CBS 10118</strain>
    </source>
</reference>
<gene>
    <name evidence="1" type="ORF">I302_07336</name>
    <name evidence="2" type="ORF">I302_108296</name>
</gene>
<evidence type="ECO:0000313" key="1">
    <source>
        <dbReference type="EMBL" id="OCF22986.1"/>
    </source>
</evidence>
<evidence type="ECO:0000313" key="2">
    <source>
        <dbReference type="EMBL" id="WVW86254.1"/>
    </source>
</evidence>
<reference evidence="1" key="3">
    <citation type="submission" date="2014-01" db="EMBL/GenBank/DDBJ databases">
        <title>Evolution of pathogenesis and genome organization in the Tremellales.</title>
        <authorList>
            <person name="Cuomo C."/>
            <person name="Litvintseva A."/>
            <person name="Heitman J."/>
            <person name="Chen Y."/>
            <person name="Sun S."/>
            <person name="Springer D."/>
            <person name="Dromer F."/>
            <person name="Young S."/>
            <person name="Zeng Q."/>
            <person name="Chapman S."/>
            <person name="Gujja S."/>
            <person name="Saif S."/>
            <person name="Birren B."/>
        </authorList>
    </citation>
    <scope>NUCLEOTIDE SEQUENCE</scope>
    <source>
        <strain evidence="1">CBS 10118</strain>
    </source>
</reference>
<proteinExistence type="predicted"/>
<reference evidence="2" key="4">
    <citation type="submission" date="2024-02" db="EMBL/GenBank/DDBJ databases">
        <title>Comparative genomics of Cryptococcus and Kwoniella reveals pathogenesis evolution and contrasting modes of karyotype evolution via chromosome fusion or intercentromeric recombination.</title>
        <authorList>
            <person name="Coelho M.A."/>
            <person name="David-Palma M."/>
            <person name="Shea T."/>
            <person name="Bowers K."/>
            <person name="McGinley-Smith S."/>
            <person name="Mohammad A.W."/>
            <person name="Gnirke A."/>
            <person name="Yurkov A.M."/>
            <person name="Nowrousian M."/>
            <person name="Sun S."/>
            <person name="Cuomo C.A."/>
            <person name="Heitman J."/>
        </authorList>
    </citation>
    <scope>NUCLEOTIDE SEQUENCE</scope>
    <source>
        <strain evidence="2">CBS 10118</strain>
    </source>
</reference>
<protein>
    <submittedName>
        <fullName evidence="1">Uncharacterized protein</fullName>
    </submittedName>
</protein>
<dbReference type="KEGG" id="kbi:30211735"/>
<dbReference type="GeneID" id="30211735"/>
<dbReference type="RefSeq" id="XP_019044056.1">
    <property type="nucleotide sequence ID" value="XM_019193933.1"/>
</dbReference>
<sequence length="71" mass="7426">MRTMCYAPGPIEQADLSEFSMVNDANQIESELPEISSSTSATTNAGAVDSGIDDMRLEASEMQGVVGKVAA</sequence>
<evidence type="ECO:0000313" key="3">
    <source>
        <dbReference type="Proteomes" id="UP000092730"/>
    </source>
</evidence>
<dbReference type="AlphaFoldDB" id="A0A1B9FW38"/>
<keyword evidence="3" id="KW-1185">Reference proteome</keyword>
<organism evidence="1">
    <name type="scientific">Kwoniella bestiolae CBS 10118</name>
    <dbReference type="NCBI Taxonomy" id="1296100"/>
    <lineage>
        <taxon>Eukaryota</taxon>
        <taxon>Fungi</taxon>
        <taxon>Dikarya</taxon>
        <taxon>Basidiomycota</taxon>
        <taxon>Agaricomycotina</taxon>
        <taxon>Tremellomycetes</taxon>
        <taxon>Tremellales</taxon>
        <taxon>Cryptococcaceae</taxon>
        <taxon>Kwoniella</taxon>
    </lineage>
</organism>
<dbReference type="VEuPathDB" id="FungiDB:I302_07336"/>
<dbReference type="EMBL" id="KI894024">
    <property type="protein sequence ID" value="OCF22986.1"/>
    <property type="molecule type" value="Genomic_DNA"/>
</dbReference>
<dbReference type="OrthoDB" id="2563716at2759"/>
<accession>A0A1B9FW38</accession>
<dbReference type="EMBL" id="CP144547">
    <property type="protein sequence ID" value="WVW86254.1"/>
    <property type="molecule type" value="Genomic_DNA"/>
</dbReference>
<reference evidence="2" key="2">
    <citation type="submission" date="2013-07" db="EMBL/GenBank/DDBJ databases">
        <authorList>
            <consortium name="The Broad Institute Genome Sequencing Platform"/>
            <person name="Cuomo C."/>
            <person name="Litvintseva A."/>
            <person name="Chen Y."/>
            <person name="Heitman J."/>
            <person name="Sun S."/>
            <person name="Springer D."/>
            <person name="Dromer F."/>
            <person name="Young S.K."/>
            <person name="Zeng Q."/>
            <person name="Gargeya S."/>
            <person name="Fitzgerald M."/>
            <person name="Abouelleil A."/>
            <person name="Alvarado L."/>
            <person name="Berlin A.M."/>
            <person name="Chapman S.B."/>
            <person name="Dewar J."/>
            <person name="Goldberg J."/>
            <person name="Griggs A."/>
            <person name="Gujja S."/>
            <person name="Hansen M."/>
            <person name="Howarth C."/>
            <person name="Imamovic A."/>
            <person name="Larimer J."/>
            <person name="McCowan C."/>
            <person name="Murphy C."/>
            <person name="Pearson M."/>
            <person name="Priest M."/>
            <person name="Roberts A."/>
            <person name="Saif S."/>
            <person name="Shea T."/>
            <person name="Sykes S."/>
            <person name="Wortman J."/>
            <person name="Nusbaum C."/>
            <person name="Birren B."/>
        </authorList>
    </citation>
    <scope>NUCLEOTIDE SEQUENCE</scope>
    <source>
        <strain evidence="2">CBS 10118</strain>
    </source>
</reference>